<feature type="domain" description="Carboxylesterase type B" evidence="5">
    <location>
        <begin position="4"/>
        <end position="443"/>
    </location>
</feature>
<evidence type="ECO:0000313" key="6">
    <source>
        <dbReference type="EMBL" id="GAA3680076.1"/>
    </source>
</evidence>
<dbReference type="Pfam" id="PF00135">
    <property type="entry name" value="COesterase"/>
    <property type="match status" value="1"/>
</dbReference>
<reference evidence="7" key="1">
    <citation type="journal article" date="2019" name="Int. J. Syst. Evol. Microbiol.">
        <title>The Global Catalogue of Microorganisms (GCM) 10K type strain sequencing project: providing services to taxonomists for standard genome sequencing and annotation.</title>
        <authorList>
            <consortium name="The Broad Institute Genomics Platform"/>
            <consortium name="The Broad Institute Genome Sequencing Center for Infectious Disease"/>
            <person name="Wu L."/>
            <person name="Ma J."/>
        </authorList>
    </citation>
    <scope>NUCLEOTIDE SEQUENCE [LARGE SCALE GENOMIC DNA]</scope>
    <source>
        <strain evidence="7">JCM 16904</strain>
    </source>
</reference>
<evidence type="ECO:0000256" key="3">
    <source>
        <dbReference type="RuleBase" id="RU361235"/>
    </source>
</evidence>
<evidence type="ECO:0000256" key="4">
    <source>
        <dbReference type="SAM" id="MobiDB-lite"/>
    </source>
</evidence>
<comment type="similarity">
    <text evidence="1 3">Belongs to the type-B carboxylesterase/lipase family.</text>
</comment>
<sequence>MDVTVRTECGAVRGVTETEVTAFLGLPYAAPLHGPLRFLAPAPPPPWEGVRNARAFGASVPQPEHPQAPAAGADPECLTLNIWTPQPGDGGLPVMVWFHGGGFVAGSANSPDFDGTALARDGVVLVTVNYRVGYEGFGWVEDAPCNRGVLDQIAALRWIQDNIAAFGGNPGSVTVFGQSAGATSIAALVTADAASGLFHRAIAQSPGNVYVPSDEARAVSTMIVEELGVRPRADTLARLSPAAIHAVQWNPVAVMSADPGDWTHPHSPYALVLDGELISGPPWAAMRHTGNAHTIDLICGYTADEARAFTAGLDPAEADPVRAVRGLGLAPEAVAAYRRAQPGVTDHDLLTRLLTDAMFRMPARWCAQAHAAFGARTYFYEFAWTGHHTPGACHGLDVPFVFDTPNGPVGTELIGPTTPPEFAGLSAAMRGAWTSFAATGDPGWPRYRPDDGPTRIWTTPPEVRTDPTATSAAIWARHGLRRMTADR</sequence>
<dbReference type="RefSeq" id="WP_344882779.1">
    <property type="nucleotide sequence ID" value="NZ_BAAAZP010000092.1"/>
</dbReference>
<dbReference type="InterPro" id="IPR019826">
    <property type="entry name" value="Carboxylesterase_B_AS"/>
</dbReference>
<dbReference type="EMBL" id="BAAAZP010000092">
    <property type="protein sequence ID" value="GAA3680076.1"/>
    <property type="molecule type" value="Genomic_DNA"/>
</dbReference>
<evidence type="ECO:0000313" key="7">
    <source>
        <dbReference type="Proteomes" id="UP001500902"/>
    </source>
</evidence>
<proteinExistence type="inferred from homology"/>
<protein>
    <recommendedName>
        <fullName evidence="3">Carboxylic ester hydrolase</fullName>
        <ecNumber evidence="3">3.1.1.-</ecNumber>
    </recommendedName>
</protein>
<dbReference type="InterPro" id="IPR050309">
    <property type="entry name" value="Type-B_Carboxylest/Lipase"/>
</dbReference>
<feature type="region of interest" description="Disordered" evidence="4">
    <location>
        <begin position="443"/>
        <end position="468"/>
    </location>
</feature>
<dbReference type="Gene3D" id="3.40.50.1820">
    <property type="entry name" value="alpha/beta hydrolase"/>
    <property type="match status" value="1"/>
</dbReference>
<name>A0ABP7C4Y9_9ACTN</name>
<evidence type="ECO:0000256" key="1">
    <source>
        <dbReference type="ARBA" id="ARBA00005964"/>
    </source>
</evidence>
<dbReference type="EC" id="3.1.1.-" evidence="3"/>
<dbReference type="InterPro" id="IPR002018">
    <property type="entry name" value="CarbesteraseB"/>
</dbReference>
<keyword evidence="7" id="KW-1185">Reference proteome</keyword>
<evidence type="ECO:0000256" key="2">
    <source>
        <dbReference type="ARBA" id="ARBA00022801"/>
    </source>
</evidence>
<accession>A0ABP7C4Y9</accession>
<dbReference type="SUPFAM" id="SSF53474">
    <property type="entry name" value="alpha/beta-Hydrolases"/>
    <property type="match status" value="1"/>
</dbReference>
<gene>
    <name evidence="6" type="ORF">GCM10022224_050340</name>
</gene>
<dbReference type="InterPro" id="IPR029058">
    <property type="entry name" value="AB_hydrolase_fold"/>
</dbReference>
<dbReference type="PRINTS" id="PR00878">
    <property type="entry name" value="CHOLNESTRASE"/>
</dbReference>
<evidence type="ECO:0000259" key="5">
    <source>
        <dbReference type="Pfam" id="PF00135"/>
    </source>
</evidence>
<dbReference type="Proteomes" id="UP001500902">
    <property type="component" value="Unassembled WGS sequence"/>
</dbReference>
<keyword evidence="2 3" id="KW-0378">Hydrolase</keyword>
<dbReference type="InterPro" id="IPR000997">
    <property type="entry name" value="Cholinesterase"/>
</dbReference>
<dbReference type="PANTHER" id="PTHR11559">
    <property type="entry name" value="CARBOXYLESTERASE"/>
    <property type="match status" value="1"/>
</dbReference>
<comment type="caution">
    <text evidence="6">The sequence shown here is derived from an EMBL/GenBank/DDBJ whole genome shotgun (WGS) entry which is preliminary data.</text>
</comment>
<organism evidence="6 7">
    <name type="scientific">Nonomuraea antimicrobica</name>
    <dbReference type="NCBI Taxonomy" id="561173"/>
    <lineage>
        <taxon>Bacteria</taxon>
        <taxon>Bacillati</taxon>
        <taxon>Actinomycetota</taxon>
        <taxon>Actinomycetes</taxon>
        <taxon>Streptosporangiales</taxon>
        <taxon>Streptosporangiaceae</taxon>
        <taxon>Nonomuraea</taxon>
    </lineage>
</organism>
<dbReference type="PROSITE" id="PS00122">
    <property type="entry name" value="CARBOXYLESTERASE_B_1"/>
    <property type="match status" value="1"/>
</dbReference>